<evidence type="ECO:0000313" key="6">
    <source>
        <dbReference type="Proteomes" id="UP001327560"/>
    </source>
</evidence>
<evidence type="ECO:0000313" key="5">
    <source>
        <dbReference type="EMBL" id="WOL09048.1"/>
    </source>
</evidence>
<keyword evidence="2" id="KW-0547">Nucleotide-binding</keyword>
<keyword evidence="1" id="KW-0808">Transferase</keyword>
<dbReference type="InterPro" id="IPR052059">
    <property type="entry name" value="CR_Ser/Thr_kinase"/>
</dbReference>
<evidence type="ECO:0000256" key="3">
    <source>
        <dbReference type="ARBA" id="ARBA00022777"/>
    </source>
</evidence>
<dbReference type="EMBL" id="CP136894">
    <property type="protein sequence ID" value="WOL09048.1"/>
    <property type="molecule type" value="Genomic_DNA"/>
</dbReference>
<dbReference type="SUPFAM" id="SSF56112">
    <property type="entry name" value="Protein kinase-like (PK-like)"/>
    <property type="match status" value="1"/>
</dbReference>
<accession>A0AAQ3KHQ2</accession>
<proteinExistence type="predicted"/>
<evidence type="ECO:0000256" key="4">
    <source>
        <dbReference type="ARBA" id="ARBA00022840"/>
    </source>
</evidence>
<dbReference type="AlphaFoldDB" id="A0AAQ3KHQ2"/>
<dbReference type="GO" id="GO:0005524">
    <property type="term" value="F:ATP binding"/>
    <property type="evidence" value="ECO:0007669"/>
    <property type="project" value="UniProtKB-KW"/>
</dbReference>
<name>A0AAQ3KHQ2_9LILI</name>
<dbReference type="Gene3D" id="1.10.510.10">
    <property type="entry name" value="Transferase(Phosphotransferase) domain 1"/>
    <property type="match status" value="1"/>
</dbReference>
<evidence type="ECO:0000256" key="2">
    <source>
        <dbReference type="ARBA" id="ARBA00022741"/>
    </source>
</evidence>
<keyword evidence="3" id="KW-0418">Kinase</keyword>
<dbReference type="Proteomes" id="UP001327560">
    <property type="component" value="Chromosome 5"/>
</dbReference>
<dbReference type="GO" id="GO:0016301">
    <property type="term" value="F:kinase activity"/>
    <property type="evidence" value="ECO:0007669"/>
    <property type="project" value="UniProtKB-KW"/>
</dbReference>
<organism evidence="5 6">
    <name type="scientific">Canna indica</name>
    <name type="common">Indian-shot</name>
    <dbReference type="NCBI Taxonomy" id="4628"/>
    <lineage>
        <taxon>Eukaryota</taxon>
        <taxon>Viridiplantae</taxon>
        <taxon>Streptophyta</taxon>
        <taxon>Embryophyta</taxon>
        <taxon>Tracheophyta</taxon>
        <taxon>Spermatophyta</taxon>
        <taxon>Magnoliopsida</taxon>
        <taxon>Liliopsida</taxon>
        <taxon>Zingiberales</taxon>
        <taxon>Cannaceae</taxon>
        <taxon>Canna</taxon>
    </lineage>
</organism>
<protein>
    <submittedName>
        <fullName evidence="5">Uncharacterized protein</fullName>
    </submittedName>
</protein>
<evidence type="ECO:0000256" key="1">
    <source>
        <dbReference type="ARBA" id="ARBA00022679"/>
    </source>
</evidence>
<dbReference type="InterPro" id="IPR011009">
    <property type="entry name" value="Kinase-like_dom_sf"/>
</dbReference>
<sequence length="66" mass="7461">MVTNQKGMILDWVKALHGKKRVHELIDRDLNDAFNANQLETAVEVVLLCTQSNPSLRPKMSEVVKS</sequence>
<keyword evidence="6" id="KW-1185">Reference proteome</keyword>
<reference evidence="5 6" key="1">
    <citation type="submission" date="2023-10" db="EMBL/GenBank/DDBJ databases">
        <title>Chromosome-scale genome assembly provides insights into flower coloration mechanisms of Canna indica.</title>
        <authorList>
            <person name="Li C."/>
        </authorList>
    </citation>
    <scope>NUCLEOTIDE SEQUENCE [LARGE SCALE GENOMIC DNA]</scope>
    <source>
        <tissue evidence="5">Flower</tissue>
    </source>
</reference>
<gene>
    <name evidence="5" type="ORF">Cni_G17801</name>
</gene>
<dbReference type="PANTHER" id="PTHR47973">
    <property type="entry name" value="CYSTEINE-RICH RECEPTOR-LIKE PROTEIN KINASE 3"/>
    <property type="match status" value="1"/>
</dbReference>
<keyword evidence="4" id="KW-0067">ATP-binding</keyword>